<dbReference type="Proteomes" id="UP000323000">
    <property type="component" value="Chromosome 1"/>
</dbReference>
<dbReference type="PANTHER" id="PTHR47186">
    <property type="entry name" value="LEUCINE-RICH REPEAT-CONTAINING PROTEIN 57"/>
    <property type="match status" value="1"/>
</dbReference>
<name>A0A5C7IWS7_9ROSI</name>
<dbReference type="PANTHER" id="PTHR47186:SF3">
    <property type="entry name" value="OS09G0267800 PROTEIN"/>
    <property type="match status" value="1"/>
</dbReference>
<dbReference type="InterPro" id="IPR032675">
    <property type="entry name" value="LRR_dom_sf"/>
</dbReference>
<evidence type="ECO:0000313" key="2">
    <source>
        <dbReference type="EMBL" id="TXG72972.1"/>
    </source>
</evidence>
<protein>
    <recommendedName>
        <fullName evidence="1">R13L1/DRL21-like LRR repeat region domain-containing protein</fullName>
    </recommendedName>
</protein>
<dbReference type="EMBL" id="VAHF01000001">
    <property type="protein sequence ID" value="TXG72972.1"/>
    <property type="molecule type" value="Genomic_DNA"/>
</dbReference>
<dbReference type="OrthoDB" id="1741451at2759"/>
<evidence type="ECO:0000313" key="3">
    <source>
        <dbReference type="Proteomes" id="UP000323000"/>
    </source>
</evidence>
<dbReference type="SUPFAM" id="SSF52058">
    <property type="entry name" value="L domain-like"/>
    <property type="match status" value="1"/>
</dbReference>
<evidence type="ECO:0000259" key="1">
    <source>
        <dbReference type="Pfam" id="PF25019"/>
    </source>
</evidence>
<organism evidence="2 3">
    <name type="scientific">Acer yangbiense</name>
    <dbReference type="NCBI Taxonomy" id="1000413"/>
    <lineage>
        <taxon>Eukaryota</taxon>
        <taxon>Viridiplantae</taxon>
        <taxon>Streptophyta</taxon>
        <taxon>Embryophyta</taxon>
        <taxon>Tracheophyta</taxon>
        <taxon>Spermatophyta</taxon>
        <taxon>Magnoliopsida</taxon>
        <taxon>eudicotyledons</taxon>
        <taxon>Gunneridae</taxon>
        <taxon>Pentapetalae</taxon>
        <taxon>rosids</taxon>
        <taxon>malvids</taxon>
        <taxon>Sapindales</taxon>
        <taxon>Sapindaceae</taxon>
        <taxon>Hippocastanoideae</taxon>
        <taxon>Acereae</taxon>
        <taxon>Acer</taxon>
    </lineage>
</organism>
<reference evidence="3" key="1">
    <citation type="journal article" date="2019" name="Gigascience">
        <title>De novo genome assembly of the endangered Acer yangbiense, a plant species with extremely small populations endemic to Yunnan Province, China.</title>
        <authorList>
            <person name="Yang J."/>
            <person name="Wariss H.M."/>
            <person name="Tao L."/>
            <person name="Zhang R."/>
            <person name="Yun Q."/>
            <person name="Hollingsworth P."/>
            <person name="Dao Z."/>
            <person name="Luo G."/>
            <person name="Guo H."/>
            <person name="Ma Y."/>
            <person name="Sun W."/>
        </authorList>
    </citation>
    <scope>NUCLEOTIDE SEQUENCE [LARGE SCALE GENOMIC DNA]</scope>
    <source>
        <strain evidence="3">cv. Malutang</strain>
    </source>
</reference>
<comment type="caution">
    <text evidence="2">The sequence shown here is derived from an EMBL/GenBank/DDBJ whole genome shotgun (WGS) entry which is preliminary data.</text>
</comment>
<proteinExistence type="predicted"/>
<dbReference type="InterPro" id="IPR056789">
    <property type="entry name" value="LRR_R13L1-DRL21"/>
</dbReference>
<feature type="domain" description="R13L1/DRL21-like LRR repeat region" evidence="1">
    <location>
        <begin position="25"/>
        <end position="152"/>
    </location>
</feature>
<dbReference type="AlphaFoldDB" id="A0A5C7IWS7"/>
<sequence>MPIGMGRLTCLQDLSYFVVGKQSSIGELRNMLQLQRSLSITNLQNITNMMDAKDANLNSKDQLKELELQWNDEMNTTSDESLEENVLEYLRPNEELKRLMIKSYGGKRFPTWLRESFLPKLVLLSIKNCKKSEFLPPLGQLPRLTHLSITKMQQVKHVDTEFIGKGKFKGFPSLVTLILEDMPQWVEWLTTQEGAFSHLQNLHIKYCPRLKRISQRFFTLVTLEIQSCEELEVFLPGEEFPNLGNLSVKNCPKLRELPQIVMKLVKLELQDCGEVTMLPRLPSLCYLKLQGLGDLQRLSCQLHGDNETVRGEFPCLTEVTIWNCPKLSELPHLLPSLQKMEVRKCKNITAISHDLELSKDKEYPLLKELILKDCTELRGLKHNLPTLEKLENRDNEMSST</sequence>
<keyword evidence="3" id="KW-1185">Reference proteome</keyword>
<dbReference type="Gene3D" id="3.80.10.10">
    <property type="entry name" value="Ribonuclease Inhibitor"/>
    <property type="match status" value="2"/>
</dbReference>
<accession>A0A5C7IWS7</accession>
<gene>
    <name evidence="2" type="ORF">EZV62_001551</name>
</gene>
<dbReference type="SUPFAM" id="SSF52047">
    <property type="entry name" value="RNI-like"/>
    <property type="match status" value="1"/>
</dbReference>
<dbReference type="Pfam" id="PF25019">
    <property type="entry name" value="LRR_R13L1-DRL21"/>
    <property type="match status" value="1"/>
</dbReference>